<dbReference type="EMBL" id="VSRR010120600">
    <property type="protein sequence ID" value="MPC99933.1"/>
    <property type="molecule type" value="Genomic_DNA"/>
</dbReference>
<accession>A0A5B7K001</accession>
<sequence>MMVWRGARRAARVEWQRVVVILVVAMVTVAVAGDSPSPLFSASSSSSSSSSSFSSPSLHEDAAHNVTIKTPPKCHWTSPQVLECQVRILDDTLGRQVVKGHWETLNHSRGQEVVPRSPWHSGGDPRHARELTVECSRVHYFQSLLTTRTFQVSLRGVFNIPRYFII</sequence>
<keyword evidence="2" id="KW-1185">Reference proteome</keyword>
<dbReference type="OrthoDB" id="2015831at2759"/>
<proteinExistence type="predicted"/>
<dbReference type="Proteomes" id="UP000324222">
    <property type="component" value="Unassembled WGS sequence"/>
</dbReference>
<dbReference type="AlphaFoldDB" id="A0A5B7K001"/>
<comment type="caution">
    <text evidence="1">The sequence shown here is derived from an EMBL/GenBank/DDBJ whole genome shotgun (WGS) entry which is preliminary data.</text>
</comment>
<evidence type="ECO:0000313" key="1">
    <source>
        <dbReference type="EMBL" id="MPC99933.1"/>
    </source>
</evidence>
<name>A0A5B7K001_PORTR</name>
<organism evidence="1 2">
    <name type="scientific">Portunus trituberculatus</name>
    <name type="common">Swimming crab</name>
    <name type="synonym">Neptunus trituberculatus</name>
    <dbReference type="NCBI Taxonomy" id="210409"/>
    <lineage>
        <taxon>Eukaryota</taxon>
        <taxon>Metazoa</taxon>
        <taxon>Ecdysozoa</taxon>
        <taxon>Arthropoda</taxon>
        <taxon>Crustacea</taxon>
        <taxon>Multicrustacea</taxon>
        <taxon>Malacostraca</taxon>
        <taxon>Eumalacostraca</taxon>
        <taxon>Eucarida</taxon>
        <taxon>Decapoda</taxon>
        <taxon>Pleocyemata</taxon>
        <taxon>Brachyura</taxon>
        <taxon>Eubrachyura</taxon>
        <taxon>Portunoidea</taxon>
        <taxon>Portunidae</taxon>
        <taxon>Portuninae</taxon>
        <taxon>Portunus</taxon>
    </lineage>
</organism>
<evidence type="ECO:0000313" key="2">
    <source>
        <dbReference type="Proteomes" id="UP000324222"/>
    </source>
</evidence>
<gene>
    <name evidence="1" type="ORF">E2C01_095381</name>
</gene>
<reference evidence="1 2" key="1">
    <citation type="submission" date="2019-05" db="EMBL/GenBank/DDBJ databases">
        <title>Another draft genome of Portunus trituberculatus and its Hox gene families provides insights of decapod evolution.</title>
        <authorList>
            <person name="Jeong J.-H."/>
            <person name="Song I."/>
            <person name="Kim S."/>
            <person name="Choi T."/>
            <person name="Kim D."/>
            <person name="Ryu S."/>
            <person name="Kim W."/>
        </authorList>
    </citation>
    <scope>NUCLEOTIDE SEQUENCE [LARGE SCALE GENOMIC DNA]</scope>
    <source>
        <tissue evidence="1">Muscle</tissue>
    </source>
</reference>
<protein>
    <submittedName>
        <fullName evidence="1">Uncharacterized protein</fullName>
    </submittedName>
</protein>